<evidence type="ECO:0000313" key="2">
    <source>
        <dbReference type="Proteomes" id="UP000000763"/>
    </source>
</evidence>
<accession>Q53RB9</accession>
<dbReference type="EMBL" id="AC093017">
    <property type="protein sequence ID" value="AAX95652.1"/>
    <property type="molecule type" value="Genomic_DNA"/>
</dbReference>
<dbReference type="AlphaFoldDB" id="Q53RB9"/>
<protein>
    <submittedName>
        <fullName evidence="1">Uncharacterized protein</fullName>
    </submittedName>
</protein>
<dbReference type="Proteomes" id="UP000000763">
    <property type="component" value="Chromosome 3"/>
</dbReference>
<reference evidence="2" key="1">
    <citation type="journal article" date="2005" name="Nature">
        <title>The map-based sequence of the rice genome.</title>
        <authorList>
            <consortium name="International rice genome sequencing project (IRGSP)"/>
            <person name="Matsumoto T."/>
            <person name="Wu J."/>
            <person name="Kanamori H."/>
            <person name="Katayose Y."/>
            <person name="Fujisawa M."/>
            <person name="Namiki N."/>
            <person name="Mizuno H."/>
            <person name="Yamamoto K."/>
            <person name="Antonio B.A."/>
            <person name="Baba T."/>
            <person name="Sakata K."/>
            <person name="Nagamura Y."/>
            <person name="Aoki H."/>
            <person name="Arikawa K."/>
            <person name="Arita K."/>
            <person name="Bito T."/>
            <person name="Chiden Y."/>
            <person name="Fujitsuka N."/>
            <person name="Fukunaka R."/>
            <person name="Hamada M."/>
            <person name="Harada C."/>
            <person name="Hayashi A."/>
            <person name="Hijishita S."/>
            <person name="Honda M."/>
            <person name="Hosokawa S."/>
            <person name="Ichikawa Y."/>
            <person name="Idonuma A."/>
            <person name="Iijima M."/>
            <person name="Ikeda M."/>
            <person name="Ikeno M."/>
            <person name="Ito K."/>
            <person name="Ito S."/>
            <person name="Ito T."/>
            <person name="Ito Y."/>
            <person name="Ito Y."/>
            <person name="Iwabuchi A."/>
            <person name="Kamiya K."/>
            <person name="Karasawa W."/>
            <person name="Kurita K."/>
            <person name="Katagiri S."/>
            <person name="Kikuta A."/>
            <person name="Kobayashi H."/>
            <person name="Kobayashi N."/>
            <person name="Machita K."/>
            <person name="Maehara T."/>
            <person name="Masukawa M."/>
            <person name="Mizubayashi T."/>
            <person name="Mukai Y."/>
            <person name="Nagasaki H."/>
            <person name="Nagata Y."/>
            <person name="Naito S."/>
            <person name="Nakashima M."/>
            <person name="Nakama Y."/>
            <person name="Nakamichi Y."/>
            <person name="Nakamura M."/>
            <person name="Meguro A."/>
            <person name="Negishi M."/>
            <person name="Ohta I."/>
            <person name="Ohta T."/>
            <person name="Okamoto M."/>
            <person name="Ono N."/>
            <person name="Saji S."/>
            <person name="Sakaguchi M."/>
            <person name="Sakai K."/>
            <person name="Shibata M."/>
            <person name="Shimokawa T."/>
            <person name="Song J."/>
            <person name="Takazaki Y."/>
            <person name="Terasawa K."/>
            <person name="Tsugane M."/>
            <person name="Tsuji K."/>
            <person name="Ueda S."/>
            <person name="Waki K."/>
            <person name="Yamagata H."/>
            <person name="Yamamoto M."/>
            <person name="Yamamoto S."/>
            <person name="Yamane H."/>
            <person name="Yoshiki S."/>
            <person name="Yoshihara R."/>
            <person name="Yukawa K."/>
            <person name="Zhong H."/>
            <person name="Yano M."/>
            <person name="Yuan Q."/>
            <person name="Ouyang S."/>
            <person name="Liu J."/>
            <person name="Jones K.M."/>
            <person name="Gansberger K."/>
            <person name="Moffat K."/>
            <person name="Hill J."/>
            <person name="Bera J."/>
            <person name="Fadrosh D."/>
            <person name="Jin S."/>
            <person name="Johri S."/>
            <person name="Kim M."/>
            <person name="Overton L."/>
            <person name="Reardon M."/>
            <person name="Tsitrin T."/>
            <person name="Vuong H."/>
            <person name="Weaver B."/>
            <person name="Ciecko A."/>
            <person name="Tallon L."/>
            <person name="Jackson J."/>
            <person name="Pai G."/>
            <person name="Aken S.V."/>
            <person name="Utterback T."/>
            <person name="Reidmuller S."/>
            <person name="Feldblyum T."/>
            <person name="Hsiao J."/>
            <person name="Zismann V."/>
            <person name="Iobst S."/>
            <person name="de Vazeille A.R."/>
            <person name="Buell C.R."/>
            <person name="Ying K."/>
            <person name="Li Y."/>
            <person name="Lu T."/>
            <person name="Huang Y."/>
            <person name="Zhao Q."/>
            <person name="Feng Q."/>
            <person name="Zhang L."/>
            <person name="Zhu J."/>
            <person name="Weng Q."/>
            <person name="Mu J."/>
            <person name="Lu Y."/>
            <person name="Fan D."/>
            <person name="Liu Y."/>
            <person name="Guan J."/>
            <person name="Zhang Y."/>
            <person name="Yu S."/>
            <person name="Liu X."/>
            <person name="Zhang Y."/>
            <person name="Hong G."/>
            <person name="Han B."/>
            <person name="Choisne N."/>
            <person name="Demange N."/>
            <person name="Orjeda G."/>
            <person name="Samain S."/>
            <person name="Cattolico L."/>
            <person name="Pelletier E."/>
            <person name="Couloux A."/>
            <person name="Segurens B."/>
            <person name="Wincker P."/>
            <person name="D'Hont A."/>
            <person name="Scarpelli C."/>
            <person name="Weissenbach J."/>
            <person name="Salanoubat M."/>
            <person name="Quetier F."/>
            <person name="Yu Y."/>
            <person name="Kim H.R."/>
            <person name="Rambo T."/>
            <person name="Currie J."/>
            <person name="Collura K."/>
            <person name="Luo M."/>
            <person name="Yang T."/>
            <person name="Ammiraju J.S.S."/>
            <person name="Engler F."/>
            <person name="Soderlund C."/>
            <person name="Wing R.A."/>
            <person name="Palmer L.E."/>
            <person name="de la Bastide M."/>
            <person name="Spiegel L."/>
            <person name="Nascimento L."/>
            <person name="Zutavern T."/>
            <person name="O'Shaughnessy A."/>
            <person name="Dike S."/>
            <person name="Dedhia N."/>
            <person name="Preston R."/>
            <person name="Balija V."/>
            <person name="McCombie W.R."/>
            <person name="Chow T."/>
            <person name="Chen H."/>
            <person name="Chung M."/>
            <person name="Chen C."/>
            <person name="Shaw J."/>
            <person name="Wu H."/>
            <person name="Hsiao K."/>
            <person name="Chao Y."/>
            <person name="Chu M."/>
            <person name="Cheng C."/>
            <person name="Hour A."/>
            <person name="Lee P."/>
            <person name="Lin S."/>
            <person name="Lin Y."/>
            <person name="Liou J."/>
            <person name="Liu S."/>
            <person name="Hsing Y."/>
            <person name="Raghuvanshi S."/>
            <person name="Mohanty A."/>
            <person name="Bharti A.K."/>
            <person name="Gaur A."/>
            <person name="Gupta V."/>
            <person name="Kumar D."/>
            <person name="Ravi V."/>
            <person name="Vij S."/>
            <person name="Kapur A."/>
            <person name="Khurana P."/>
            <person name="Khurana P."/>
            <person name="Khurana J.P."/>
            <person name="Tyagi A.K."/>
            <person name="Gaikwad K."/>
            <person name="Singh A."/>
            <person name="Dalal V."/>
            <person name="Srivastava S."/>
            <person name="Dixit A."/>
            <person name="Pal A.K."/>
            <person name="Ghazi I.A."/>
            <person name="Yadav M."/>
            <person name="Pandit A."/>
            <person name="Bhargava A."/>
            <person name="Sureshbabu K."/>
            <person name="Batra K."/>
            <person name="Sharma T.R."/>
            <person name="Mohapatra T."/>
            <person name="Singh N.K."/>
            <person name="Messing J."/>
            <person name="Nelson A.B."/>
            <person name="Fuks G."/>
            <person name="Kavchok S."/>
            <person name="Keizer G."/>
            <person name="Linton E."/>
            <person name="Llaca V."/>
            <person name="Song R."/>
            <person name="Tanyolac B."/>
            <person name="Young S."/>
            <person name="Ho-Il K."/>
            <person name="Hahn J.H."/>
            <person name="Sangsakoo G."/>
            <person name="Vanavichit A."/>
            <person name="de Mattos Luiz.A.T."/>
            <person name="Zimmer P.D."/>
            <person name="Malone G."/>
            <person name="Dellagostin O."/>
            <person name="de Oliveira A.C."/>
            <person name="Bevan M."/>
            <person name="Bancroft I."/>
            <person name="Minx P."/>
            <person name="Cordum H."/>
            <person name="Wilson R."/>
            <person name="Cheng Z."/>
            <person name="Jin W."/>
            <person name="Jiang J."/>
            <person name="Leong S.A."/>
            <person name="Iwama H."/>
            <person name="Gojobori T."/>
            <person name="Itoh T."/>
            <person name="Niimura Y."/>
            <person name="Fujii Y."/>
            <person name="Habara T."/>
            <person name="Sakai H."/>
            <person name="Sato Y."/>
            <person name="Wilson G."/>
            <person name="Kumar K."/>
            <person name="McCouch S."/>
            <person name="Juretic N."/>
            <person name="Hoen D."/>
            <person name="Wright S."/>
            <person name="Bruskiewich R."/>
            <person name="Bureau T."/>
            <person name="Miyao A."/>
            <person name="Hirochika H."/>
            <person name="Nishikawa T."/>
            <person name="Kadowaki K."/>
            <person name="Sugiura M."/>
            <person name="Burr B."/>
            <person name="Sasaki T."/>
        </authorList>
    </citation>
    <scope>NUCLEOTIDE SEQUENCE [LARGE SCALE GENOMIC DNA]</scope>
    <source>
        <strain evidence="2">cv. Nipponbare</strain>
    </source>
</reference>
<proteinExistence type="predicted"/>
<evidence type="ECO:0000313" key="1">
    <source>
        <dbReference type="EMBL" id="AAX95652.1"/>
    </source>
</evidence>
<organism evidence="1 2">
    <name type="scientific">Oryza sativa subsp. japonica</name>
    <name type="common">Rice</name>
    <dbReference type="NCBI Taxonomy" id="39947"/>
    <lineage>
        <taxon>Eukaryota</taxon>
        <taxon>Viridiplantae</taxon>
        <taxon>Streptophyta</taxon>
        <taxon>Embryophyta</taxon>
        <taxon>Tracheophyta</taxon>
        <taxon>Spermatophyta</taxon>
        <taxon>Magnoliopsida</taxon>
        <taxon>Liliopsida</taxon>
        <taxon>Poales</taxon>
        <taxon>Poaceae</taxon>
        <taxon>BOP clade</taxon>
        <taxon>Oryzoideae</taxon>
        <taxon>Oryzeae</taxon>
        <taxon>Oryzinae</taxon>
        <taxon>Oryza</taxon>
        <taxon>Oryza sativa</taxon>
    </lineage>
</organism>
<reference evidence="2" key="2">
    <citation type="journal article" date="2008" name="Nucleic Acids Res.">
        <title>The rice annotation project database (RAP-DB): 2008 update.</title>
        <authorList>
            <consortium name="The rice annotation project (RAP)"/>
        </authorList>
    </citation>
    <scope>GENOME REANNOTATION</scope>
    <source>
        <strain evidence="2">cv. Nipponbare</strain>
    </source>
</reference>
<name>Q53RB9_ORYSJ</name>
<sequence length="132" mass="14504">MQFSALLVDKEKLELCTVRLKIRAVALALRIYLKYLQSLLNLSLEETEDTVVVVLALPFARGSLLYITTFLPISSFFCNPICAEAAIYSLPHCKLGDLTENVKNPISVGVHGVYTRGPVCIGYAPILFAVEG</sequence>